<dbReference type="Proteomes" id="UP001056120">
    <property type="component" value="Linkage Group LG17"/>
</dbReference>
<evidence type="ECO:0000313" key="2">
    <source>
        <dbReference type="Proteomes" id="UP001056120"/>
    </source>
</evidence>
<keyword evidence="2" id="KW-1185">Reference proteome</keyword>
<reference evidence="2" key="1">
    <citation type="journal article" date="2022" name="Mol. Ecol. Resour.">
        <title>The genomes of chicory, endive, great burdock and yacon provide insights into Asteraceae palaeo-polyploidization history and plant inulin production.</title>
        <authorList>
            <person name="Fan W."/>
            <person name="Wang S."/>
            <person name="Wang H."/>
            <person name="Wang A."/>
            <person name="Jiang F."/>
            <person name="Liu H."/>
            <person name="Zhao H."/>
            <person name="Xu D."/>
            <person name="Zhang Y."/>
        </authorList>
    </citation>
    <scope>NUCLEOTIDE SEQUENCE [LARGE SCALE GENOMIC DNA]</scope>
    <source>
        <strain evidence="2">cv. Yunnan</strain>
    </source>
</reference>
<gene>
    <name evidence="1" type="ORF">L1987_53357</name>
</gene>
<protein>
    <submittedName>
        <fullName evidence="1">Uncharacterized protein</fullName>
    </submittedName>
</protein>
<sequence>MDVAPAMDFGFMSSPHRGSYNRSAPSSPSRVTEWYCGFDELLMAAGVDHRGSLATVPFAWEEKPGVPKTLMYEDDFSFDIVIHAFKKEEEKEGFLLLGYLQPEVEEQDLCLH</sequence>
<accession>A0ACB9EVS0</accession>
<dbReference type="EMBL" id="CM042034">
    <property type="protein sequence ID" value="KAI3762915.1"/>
    <property type="molecule type" value="Genomic_DNA"/>
</dbReference>
<organism evidence="1 2">
    <name type="scientific">Smallanthus sonchifolius</name>
    <dbReference type="NCBI Taxonomy" id="185202"/>
    <lineage>
        <taxon>Eukaryota</taxon>
        <taxon>Viridiplantae</taxon>
        <taxon>Streptophyta</taxon>
        <taxon>Embryophyta</taxon>
        <taxon>Tracheophyta</taxon>
        <taxon>Spermatophyta</taxon>
        <taxon>Magnoliopsida</taxon>
        <taxon>eudicotyledons</taxon>
        <taxon>Gunneridae</taxon>
        <taxon>Pentapetalae</taxon>
        <taxon>asterids</taxon>
        <taxon>campanulids</taxon>
        <taxon>Asterales</taxon>
        <taxon>Asteraceae</taxon>
        <taxon>Asteroideae</taxon>
        <taxon>Heliantheae alliance</taxon>
        <taxon>Millerieae</taxon>
        <taxon>Smallanthus</taxon>
    </lineage>
</organism>
<reference evidence="1 2" key="2">
    <citation type="journal article" date="2022" name="Mol. Ecol. Resour.">
        <title>The genomes of chicory, endive, great burdock and yacon provide insights into Asteraceae paleo-polyploidization history and plant inulin production.</title>
        <authorList>
            <person name="Fan W."/>
            <person name="Wang S."/>
            <person name="Wang H."/>
            <person name="Wang A."/>
            <person name="Jiang F."/>
            <person name="Liu H."/>
            <person name="Zhao H."/>
            <person name="Xu D."/>
            <person name="Zhang Y."/>
        </authorList>
    </citation>
    <scope>NUCLEOTIDE SEQUENCE [LARGE SCALE GENOMIC DNA]</scope>
    <source>
        <strain evidence="2">cv. Yunnan</strain>
        <tissue evidence="1">Leaves</tissue>
    </source>
</reference>
<comment type="caution">
    <text evidence="1">The sequence shown here is derived from an EMBL/GenBank/DDBJ whole genome shotgun (WGS) entry which is preliminary data.</text>
</comment>
<proteinExistence type="predicted"/>
<evidence type="ECO:0000313" key="1">
    <source>
        <dbReference type="EMBL" id="KAI3762915.1"/>
    </source>
</evidence>
<name>A0ACB9EVS0_9ASTR</name>